<evidence type="ECO:0000256" key="2">
    <source>
        <dbReference type="ARBA" id="ARBA00047778"/>
    </source>
</evidence>
<dbReference type="NCBIfam" id="TIGR00192">
    <property type="entry name" value="urease_beta"/>
    <property type="match status" value="1"/>
</dbReference>
<reference evidence="4 5" key="1">
    <citation type="submission" date="2018-06" db="EMBL/GenBank/DDBJ databases">
        <title>Streptomyces reniochalinae sp. nov. and Streptomyces diacarnus sp. nov. from marine sponges.</title>
        <authorList>
            <person name="Li L."/>
        </authorList>
    </citation>
    <scope>NUCLEOTIDE SEQUENCE [LARGE SCALE GENOMIC DNA]</scope>
    <source>
        <strain evidence="4 5">LHW51701</strain>
    </source>
</reference>
<dbReference type="Pfam" id="PF00699">
    <property type="entry name" value="Urease_beta"/>
    <property type="match status" value="1"/>
</dbReference>
<sequence>MGSGKGAPVGATQPGANTAASPGVPGEIRYGEGPVVLNAGREVTTVRVVNTADRPITVGSHYHFAEANPALEFDREAAWGKHLNLLAGGMTRFDPGTTADVALVPFAGRRIAAGFRGECEGNLDD</sequence>
<protein>
    <submittedName>
        <fullName evidence="4">Urease subunit beta</fullName>
    </submittedName>
</protein>
<proteinExistence type="predicted"/>
<dbReference type="NCBIfam" id="NF009682">
    <property type="entry name" value="PRK13203.1"/>
    <property type="match status" value="1"/>
</dbReference>
<evidence type="ECO:0000313" key="5">
    <source>
        <dbReference type="Proteomes" id="UP000252914"/>
    </source>
</evidence>
<dbReference type="InterPro" id="IPR036461">
    <property type="entry name" value="Urease_betasu_sf"/>
</dbReference>
<organism evidence="4 5">
    <name type="scientific">Streptomyces diacarni</name>
    <dbReference type="NCBI Taxonomy" id="2800381"/>
    <lineage>
        <taxon>Bacteria</taxon>
        <taxon>Bacillati</taxon>
        <taxon>Actinomycetota</taxon>
        <taxon>Actinomycetes</taxon>
        <taxon>Kitasatosporales</taxon>
        <taxon>Streptomycetaceae</taxon>
        <taxon>Streptomyces</taxon>
    </lineage>
</organism>
<dbReference type="InterPro" id="IPR050069">
    <property type="entry name" value="Urease_subunit"/>
</dbReference>
<dbReference type="GO" id="GO:0035550">
    <property type="term" value="C:urease complex"/>
    <property type="evidence" value="ECO:0007669"/>
    <property type="project" value="InterPro"/>
</dbReference>
<keyword evidence="5" id="KW-1185">Reference proteome</keyword>
<dbReference type="GO" id="GO:0043419">
    <property type="term" value="P:urea catabolic process"/>
    <property type="evidence" value="ECO:0007669"/>
    <property type="project" value="InterPro"/>
</dbReference>
<gene>
    <name evidence="4" type="ORF">DTL70_11355</name>
</gene>
<evidence type="ECO:0000313" key="4">
    <source>
        <dbReference type="EMBL" id="RCG24960.1"/>
    </source>
</evidence>
<dbReference type="Gene3D" id="2.10.150.10">
    <property type="entry name" value="Urease, beta subunit"/>
    <property type="match status" value="1"/>
</dbReference>
<dbReference type="PANTHER" id="PTHR33569">
    <property type="entry name" value="UREASE"/>
    <property type="match status" value="1"/>
</dbReference>
<keyword evidence="1" id="KW-0378">Hydrolase</keyword>
<feature type="region of interest" description="Disordered" evidence="3">
    <location>
        <begin position="1"/>
        <end position="25"/>
    </location>
</feature>
<comment type="caution">
    <text evidence="4">The sequence shown here is derived from an EMBL/GenBank/DDBJ whole genome shotgun (WGS) entry which is preliminary data.</text>
</comment>
<dbReference type="AlphaFoldDB" id="A0A367F5Z7"/>
<name>A0A367F5Z7_9ACTN</name>
<dbReference type="CDD" id="cd00407">
    <property type="entry name" value="Urease_beta"/>
    <property type="match status" value="1"/>
</dbReference>
<evidence type="ECO:0000256" key="3">
    <source>
        <dbReference type="SAM" id="MobiDB-lite"/>
    </source>
</evidence>
<dbReference type="GO" id="GO:0009039">
    <property type="term" value="F:urease activity"/>
    <property type="evidence" value="ECO:0007669"/>
    <property type="project" value="UniProtKB-EC"/>
</dbReference>
<accession>A0A367F5Z7</accession>
<evidence type="ECO:0000256" key="1">
    <source>
        <dbReference type="ARBA" id="ARBA00022801"/>
    </source>
</evidence>
<dbReference type="Proteomes" id="UP000252914">
    <property type="component" value="Unassembled WGS sequence"/>
</dbReference>
<dbReference type="EMBL" id="QOIN01000039">
    <property type="protein sequence ID" value="RCG24960.1"/>
    <property type="molecule type" value="Genomic_DNA"/>
</dbReference>
<dbReference type="PANTHER" id="PTHR33569:SF1">
    <property type="entry name" value="UREASE"/>
    <property type="match status" value="1"/>
</dbReference>
<comment type="catalytic activity">
    <reaction evidence="2">
        <text>urea + 2 H2O + H(+) = hydrogencarbonate + 2 NH4(+)</text>
        <dbReference type="Rhea" id="RHEA:20557"/>
        <dbReference type="ChEBI" id="CHEBI:15377"/>
        <dbReference type="ChEBI" id="CHEBI:15378"/>
        <dbReference type="ChEBI" id="CHEBI:16199"/>
        <dbReference type="ChEBI" id="CHEBI:17544"/>
        <dbReference type="ChEBI" id="CHEBI:28938"/>
        <dbReference type="EC" id="3.5.1.5"/>
    </reaction>
</comment>
<dbReference type="InterPro" id="IPR002019">
    <property type="entry name" value="Urease_beta-like"/>
</dbReference>
<dbReference type="SUPFAM" id="SSF51278">
    <property type="entry name" value="Urease, beta-subunit"/>
    <property type="match status" value="1"/>
</dbReference>